<organism evidence="3 4">
    <name type="scientific">Intestinimonas massiliensis</name>
    <name type="common">ex Afouda et al. 2020</name>
    <dbReference type="NCBI Taxonomy" id="1673721"/>
    <lineage>
        <taxon>Bacteria</taxon>
        <taxon>Bacillati</taxon>
        <taxon>Bacillota</taxon>
        <taxon>Clostridia</taxon>
        <taxon>Eubacteriales</taxon>
        <taxon>Intestinimonas</taxon>
    </lineage>
</organism>
<keyword evidence="1" id="KW-0812">Transmembrane</keyword>
<accession>A0AAW5JM66</accession>
<protein>
    <submittedName>
        <fullName evidence="3">Acyltransferase family protein</fullName>
    </submittedName>
</protein>
<feature type="transmembrane region" description="Helical" evidence="1">
    <location>
        <begin position="244"/>
        <end position="262"/>
    </location>
</feature>
<feature type="transmembrane region" description="Helical" evidence="1">
    <location>
        <begin position="45"/>
        <end position="69"/>
    </location>
</feature>
<dbReference type="RefSeq" id="WP_256304262.1">
    <property type="nucleotide sequence ID" value="NZ_JANFYS010000022.1"/>
</dbReference>
<evidence type="ECO:0000259" key="2">
    <source>
        <dbReference type="Pfam" id="PF01757"/>
    </source>
</evidence>
<feature type="transmembrane region" description="Helical" evidence="1">
    <location>
        <begin position="81"/>
        <end position="100"/>
    </location>
</feature>
<reference evidence="3" key="1">
    <citation type="submission" date="2022-06" db="EMBL/GenBank/DDBJ databases">
        <title>Isolation of gut microbiota from human fecal samples.</title>
        <authorList>
            <person name="Pamer E.G."/>
            <person name="Barat B."/>
            <person name="Waligurski E."/>
            <person name="Medina S."/>
            <person name="Paddock L."/>
            <person name="Mostad J."/>
        </authorList>
    </citation>
    <scope>NUCLEOTIDE SEQUENCE</scope>
    <source>
        <strain evidence="3">DFI.9.91</strain>
    </source>
</reference>
<sequence>MIQKDRILGLDLLRILATYMIVILHLLAFTGLLSASAPLTVRSNLLWFLESACYGAVNCYALISGYIALEARWKPARLMEFWLQVTFYTVGAALILELLYPGSVDARVWLDAFTPILSKQYWYFSSYFVLFLFMPFLKQLIHALDAVRLRQLAVTLVLCFSLLSLFMSGDVFSVASGYSPLWLIALYLLGACLRRLDGERRGRRRYLLWYLLAVTAAWAGKLALDAWDLSGSPPIPHFNSMLVLSYLSPFILLGSLALVRFFSGVRLSSQIGRLVGVLSSASFGVYVIHINSIVWKYCFYPRLSFLPGTVSLPLVLVQILGAALLVHLICTAIDLLRQQLFRLCRVKHFTENLEHCAHKLWYTIAAGSATRV</sequence>
<dbReference type="Pfam" id="PF01757">
    <property type="entry name" value="Acyl_transf_3"/>
    <property type="match status" value="1"/>
</dbReference>
<keyword evidence="3" id="KW-0808">Transferase</keyword>
<proteinExistence type="predicted"/>
<evidence type="ECO:0000313" key="3">
    <source>
        <dbReference type="EMBL" id="MCQ4770942.1"/>
    </source>
</evidence>
<feature type="transmembrane region" description="Helical" evidence="1">
    <location>
        <begin position="315"/>
        <end position="336"/>
    </location>
</feature>
<feature type="transmembrane region" description="Helical" evidence="1">
    <location>
        <begin position="12"/>
        <end position="33"/>
    </location>
</feature>
<name>A0AAW5JM66_9FIRM</name>
<evidence type="ECO:0000256" key="1">
    <source>
        <dbReference type="SAM" id="Phobius"/>
    </source>
</evidence>
<dbReference type="AlphaFoldDB" id="A0AAW5JM66"/>
<comment type="caution">
    <text evidence="3">The sequence shown here is derived from an EMBL/GenBank/DDBJ whole genome shotgun (WGS) entry which is preliminary data.</text>
</comment>
<gene>
    <name evidence="3" type="ORF">NE579_10800</name>
</gene>
<dbReference type="GO" id="GO:0016747">
    <property type="term" value="F:acyltransferase activity, transferring groups other than amino-acyl groups"/>
    <property type="evidence" value="ECO:0007669"/>
    <property type="project" value="InterPro"/>
</dbReference>
<feature type="domain" description="Acyltransferase 3" evidence="2">
    <location>
        <begin position="8"/>
        <end position="327"/>
    </location>
</feature>
<dbReference type="EMBL" id="JANFYS010000022">
    <property type="protein sequence ID" value="MCQ4770942.1"/>
    <property type="molecule type" value="Genomic_DNA"/>
</dbReference>
<dbReference type="Proteomes" id="UP001204562">
    <property type="component" value="Unassembled WGS sequence"/>
</dbReference>
<keyword evidence="1" id="KW-1133">Transmembrane helix</keyword>
<feature type="transmembrane region" description="Helical" evidence="1">
    <location>
        <begin position="149"/>
        <end position="169"/>
    </location>
</feature>
<keyword evidence="3" id="KW-0012">Acyltransferase</keyword>
<feature type="transmembrane region" description="Helical" evidence="1">
    <location>
        <begin position="175"/>
        <end position="194"/>
    </location>
</feature>
<feature type="transmembrane region" description="Helical" evidence="1">
    <location>
        <begin position="206"/>
        <end position="224"/>
    </location>
</feature>
<keyword evidence="1" id="KW-0472">Membrane</keyword>
<dbReference type="InterPro" id="IPR002656">
    <property type="entry name" value="Acyl_transf_3_dom"/>
</dbReference>
<evidence type="ECO:0000313" key="4">
    <source>
        <dbReference type="Proteomes" id="UP001204562"/>
    </source>
</evidence>
<feature type="transmembrane region" description="Helical" evidence="1">
    <location>
        <begin position="274"/>
        <end position="295"/>
    </location>
</feature>
<feature type="transmembrane region" description="Helical" evidence="1">
    <location>
        <begin position="120"/>
        <end position="137"/>
    </location>
</feature>